<sequence length="155" mass="17470">MQININSLKDSEKLAQILAQFAGPNQVLLLNGPLAAGKTTITKLLLAALGYNELVTSPTFVIMNQYQCPNELTVNHFDFYRLLDNISPEEAEMYLDAANDCYNIIEWPAPIKQYLPLKWVITEITIEVLSTGRLIDIRTTNPGLLANLEEEFYHA</sequence>
<dbReference type="eggNOG" id="COG0802">
    <property type="taxonomic scope" value="Bacteria"/>
</dbReference>
<dbReference type="Gene3D" id="3.40.50.300">
    <property type="entry name" value="P-loop containing nucleotide triphosphate hydrolases"/>
    <property type="match status" value="1"/>
</dbReference>
<comment type="similarity">
    <text evidence="2">Belongs to the TsaE family.</text>
</comment>
<keyword evidence="9" id="KW-0460">Magnesium</keyword>
<dbReference type="Proteomes" id="UP000013963">
    <property type="component" value="Chromosome"/>
</dbReference>
<dbReference type="InterPro" id="IPR003442">
    <property type="entry name" value="T6A_TsaE"/>
</dbReference>
<dbReference type="EMBL" id="CP005078">
    <property type="protein sequence ID" value="AGM26316.1"/>
    <property type="molecule type" value="Genomic_DNA"/>
</dbReference>
<protein>
    <recommendedName>
        <fullName evidence="3">tRNA threonylcarbamoyladenosine biosynthesis protein TsaE</fullName>
    </recommendedName>
    <alternativeName>
        <fullName evidence="10">t(6)A37 threonylcarbamoyladenosine biosynthesis protein TsaE</fullName>
    </alternativeName>
</protein>
<comment type="subcellular location">
    <subcellularLocation>
        <location evidence="1">Cytoplasm</location>
    </subcellularLocation>
</comment>
<dbReference type="HOGENOM" id="CLU_087829_5_2_14"/>
<keyword evidence="8" id="KW-0067">ATP-binding</keyword>
<dbReference type="SUPFAM" id="SSF52540">
    <property type="entry name" value="P-loop containing nucleoside triphosphate hydrolases"/>
    <property type="match status" value="1"/>
</dbReference>
<dbReference type="PATRIC" id="fig|1276229.3.peg.721"/>
<evidence type="ECO:0000313" key="12">
    <source>
        <dbReference type="Proteomes" id="UP000013963"/>
    </source>
</evidence>
<dbReference type="KEGG" id="ssyr:SSYRP_v1c07260"/>
<keyword evidence="5" id="KW-0819">tRNA processing</keyword>
<dbReference type="RefSeq" id="WP_016340959.1">
    <property type="nucleotide sequence ID" value="NC_021284.1"/>
</dbReference>
<gene>
    <name evidence="11" type="ORF">SSYRP_v1c07260</name>
</gene>
<dbReference type="GO" id="GO:0005737">
    <property type="term" value="C:cytoplasm"/>
    <property type="evidence" value="ECO:0007669"/>
    <property type="project" value="UniProtKB-SubCell"/>
</dbReference>
<evidence type="ECO:0000256" key="10">
    <source>
        <dbReference type="ARBA" id="ARBA00032441"/>
    </source>
</evidence>
<evidence type="ECO:0000256" key="6">
    <source>
        <dbReference type="ARBA" id="ARBA00022723"/>
    </source>
</evidence>
<keyword evidence="4" id="KW-0963">Cytoplasm</keyword>
<evidence type="ECO:0000256" key="4">
    <source>
        <dbReference type="ARBA" id="ARBA00022490"/>
    </source>
</evidence>
<keyword evidence="6" id="KW-0479">Metal-binding</keyword>
<dbReference type="GO" id="GO:0046872">
    <property type="term" value="F:metal ion binding"/>
    <property type="evidence" value="ECO:0007669"/>
    <property type="project" value="UniProtKB-KW"/>
</dbReference>
<dbReference type="AlphaFoldDB" id="R4UM56"/>
<evidence type="ECO:0000256" key="2">
    <source>
        <dbReference type="ARBA" id="ARBA00007599"/>
    </source>
</evidence>
<dbReference type="InterPro" id="IPR027417">
    <property type="entry name" value="P-loop_NTPase"/>
</dbReference>
<accession>R4UM56</accession>
<name>R4UM56_9MOLU</name>
<dbReference type="OrthoDB" id="9815896at2"/>
<proteinExistence type="inferred from homology"/>
<dbReference type="NCBIfam" id="TIGR00150">
    <property type="entry name" value="T6A_YjeE"/>
    <property type="match status" value="1"/>
</dbReference>
<evidence type="ECO:0000256" key="9">
    <source>
        <dbReference type="ARBA" id="ARBA00022842"/>
    </source>
</evidence>
<keyword evidence="7" id="KW-0547">Nucleotide-binding</keyword>
<evidence type="ECO:0000256" key="7">
    <source>
        <dbReference type="ARBA" id="ARBA00022741"/>
    </source>
</evidence>
<evidence type="ECO:0000313" key="11">
    <source>
        <dbReference type="EMBL" id="AGM26316.1"/>
    </source>
</evidence>
<dbReference type="PANTHER" id="PTHR33540:SF2">
    <property type="entry name" value="TRNA THREONYLCARBAMOYLADENOSINE BIOSYNTHESIS PROTEIN TSAE"/>
    <property type="match status" value="1"/>
</dbReference>
<dbReference type="GO" id="GO:0002949">
    <property type="term" value="P:tRNA threonylcarbamoyladenosine modification"/>
    <property type="evidence" value="ECO:0007669"/>
    <property type="project" value="InterPro"/>
</dbReference>
<keyword evidence="12" id="KW-1185">Reference proteome</keyword>
<evidence type="ECO:0000256" key="3">
    <source>
        <dbReference type="ARBA" id="ARBA00019010"/>
    </source>
</evidence>
<evidence type="ECO:0000256" key="5">
    <source>
        <dbReference type="ARBA" id="ARBA00022694"/>
    </source>
</evidence>
<dbReference type="STRING" id="1276229.SSYRP_v1c07260"/>
<evidence type="ECO:0000256" key="1">
    <source>
        <dbReference type="ARBA" id="ARBA00004496"/>
    </source>
</evidence>
<dbReference type="GO" id="GO:0005524">
    <property type="term" value="F:ATP binding"/>
    <property type="evidence" value="ECO:0007669"/>
    <property type="project" value="UniProtKB-KW"/>
</dbReference>
<organism evidence="11 12">
    <name type="scientific">Spiroplasma syrphidicola EA-1</name>
    <dbReference type="NCBI Taxonomy" id="1276229"/>
    <lineage>
        <taxon>Bacteria</taxon>
        <taxon>Bacillati</taxon>
        <taxon>Mycoplasmatota</taxon>
        <taxon>Mollicutes</taxon>
        <taxon>Entomoplasmatales</taxon>
        <taxon>Spiroplasmataceae</taxon>
        <taxon>Spiroplasma</taxon>
    </lineage>
</organism>
<evidence type="ECO:0000256" key="8">
    <source>
        <dbReference type="ARBA" id="ARBA00022840"/>
    </source>
</evidence>
<dbReference type="PANTHER" id="PTHR33540">
    <property type="entry name" value="TRNA THREONYLCARBAMOYLADENOSINE BIOSYNTHESIS PROTEIN TSAE"/>
    <property type="match status" value="1"/>
</dbReference>
<dbReference type="Pfam" id="PF02367">
    <property type="entry name" value="TsaE"/>
    <property type="match status" value="1"/>
</dbReference>
<reference evidence="11 12" key="1">
    <citation type="journal article" date="2013" name="Genome Biol. Evol.">
        <title>Complete genomes of two dipteran-associated spiroplasmas provided insights into the origin, dynamics, and impacts of viral invasion in spiroplasma.</title>
        <authorList>
            <person name="Ku C."/>
            <person name="Lo W.S."/>
            <person name="Chen L.L."/>
            <person name="Kuo C.H."/>
        </authorList>
    </citation>
    <scope>NUCLEOTIDE SEQUENCE [LARGE SCALE GENOMIC DNA]</scope>
    <source>
        <strain evidence="11">EA-1</strain>
    </source>
</reference>